<proteinExistence type="predicted"/>
<dbReference type="AlphaFoldDB" id="A0A397FW93"/>
<dbReference type="EMBL" id="NKHU02000598">
    <property type="protein sequence ID" value="RHZ43041.1"/>
    <property type="molecule type" value="Genomic_DNA"/>
</dbReference>
<protein>
    <submittedName>
        <fullName evidence="1">Uncharacterized protein</fullName>
    </submittedName>
</protein>
<dbReference type="Proteomes" id="UP000215305">
    <property type="component" value="Unassembled WGS sequence"/>
</dbReference>
<name>A0A397FW93_ASPTH</name>
<dbReference type="OrthoDB" id="4367622at2759"/>
<organism evidence="1 2">
    <name type="scientific">Aspergillus thermomutatus</name>
    <name type="common">Neosartorya pseudofischeri</name>
    <dbReference type="NCBI Taxonomy" id="41047"/>
    <lineage>
        <taxon>Eukaryota</taxon>
        <taxon>Fungi</taxon>
        <taxon>Dikarya</taxon>
        <taxon>Ascomycota</taxon>
        <taxon>Pezizomycotina</taxon>
        <taxon>Eurotiomycetes</taxon>
        <taxon>Eurotiomycetidae</taxon>
        <taxon>Eurotiales</taxon>
        <taxon>Aspergillaceae</taxon>
        <taxon>Aspergillus</taxon>
        <taxon>Aspergillus subgen. Fumigati</taxon>
    </lineage>
</organism>
<comment type="caution">
    <text evidence="1">The sequence shown here is derived from an EMBL/GenBank/DDBJ whole genome shotgun (WGS) entry which is preliminary data.</text>
</comment>
<evidence type="ECO:0000313" key="1">
    <source>
        <dbReference type="EMBL" id="RHZ43041.1"/>
    </source>
</evidence>
<reference evidence="1" key="1">
    <citation type="submission" date="2018-08" db="EMBL/GenBank/DDBJ databases">
        <title>Draft genome sequence of azole-resistant Aspergillus thermomutatus (Neosartorya pseudofischeri) strain HMR AF 39, isolated from a human nasal aspirate.</title>
        <authorList>
            <person name="Parent-Michaud M."/>
            <person name="Dufresne P.J."/>
            <person name="Fournier E."/>
            <person name="Martineau C."/>
            <person name="Moreira S."/>
            <person name="Perkins V."/>
            <person name="De Repentigny L."/>
            <person name="Dufresne S.F."/>
        </authorList>
    </citation>
    <scope>NUCLEOTIDE SEQUENCE [LARGE SCALE GENOMIC DNA]</scope>
    <source>
        <strain evidence="1">HMR AF 39</strain>
    </source>
</reference>
<sequence>MLFQPSNRQLEAWVEKGPAKQLSGTSWTGLSWSFSLAIIQHLVPRRKFDSVLVSYAAARYWSSSQGTWMMVGNYTSILSQLIYDCQMVVLAQVLAETADQPEADVGAMIVDIRDQWLLNDTDGPVAELLENRLLGFRIGQTEVLPAQLRWHADGETLVWSEVIFHLSDLYNIIFKGLATAQRLFEEELCLSGRSSPASEIPVLDLDLLVDNWDATAPGQSFLTDSRNASHLDPVKDWLIARVGKTPVLFHTFWSQTAKGHWVVSADAAQQYEDAVQKFLQALLVPFFLGSGQQGRRTIK</sequence>
<dbReference type="RefSeq" id="XP_026609436.1">
    <property type="nucleotide sequence ID" value="XM_026754115.1"/>
</dbReference>
<accession>A0A397FW93</accession>
<dbReference type="STRING" id="41047.A0A397FW93"/>
<evidence type="ECO:0000313" key="2">
    <source>
        <dbReference type="Proteomes" id="UP000215305"/>
    </source>
</evidence>
<keyword evidence="2" id="KW-1185">Reference proteome</keyword>
<dbReference type="GeneID" id="38122470"/>
<dbReference type="VEuPathDB" id="FungiDB:CDV56_100496"/>
<gene>
    <name evidence="1" type="ORF">CDV56_100496</name>
</gene>